<sequence length="137" mass="15730">MTNTHTGSMWDFMPTLDEKKTIAPAPEVIAHSEPLEPSKVIMDELTFKTDLLDKVLLSLEVNTVRVIYIDSSKKQNYSIVDGIIQGKLDGKLIVKHQVNYDLTHIDFVDIIIIAELGNHTFYDFDKRYQDYREKAGE</sequence>
<protein>
    <submittedName>
        <fullName evidence="1">Uncharacterized protein</fullName>
    </submittedName>
</protein>
<dbReference type="RefSeq" id="YP_009036727.1">
    <property type="nucleotide sequence ID" value="NC_024213.1"/>
</dbReference>
<organism evidence="1 2">
    <name type="scientific">Bacillus phage Hakuna</name>
    <dbReference type="NCBI Taxonomy" id="1486659"/>
    <lineage>
        <taxon>Viruses</taxon>
        <taxon>Duplodnaviria</taxon>
        <taxon>Heunggongvirae</taxon>
        <taxon>Uroviricota</taxon>
        <taxon>Caudoviricetes</taxon>
        <taxon>Herelleviridae</taxon>
        <taxon>Bastillevirinae</taxon>
        <taxon>Wphvirus</taxon>
        <taxon>Wphvirus hakuna</taxon>
    </lineage>
</organism>
<dbReference type="KEGG" id="vg:19526278"/>
<evidence type="ECO:0000313" key="1">
    <source>
        <dbReference type="EMBL" id="AHZ10296.1"/>
    </source>
</evidence>
<reference evidence="2" key="1">
    <citation type="submission" date="2014-09" db="EMBL/GenBank/DDBJ databases">
        <authorList>
            <person name="Sauder A.B."/>
            <person name="McKenzie Q.R."/>
            <person name="Temple L.M."/>
            <person name="Alexis B.K."/>
            <person name="Al-Atrache Z."/>
            <person name="Lewis L.O."/>
            <person name="Loesser-Casey K.E."/>
            <person name="Mitchell K.J."/>
        </authorList>
    </citation>
    <scope>NUCLEOTIDE SEQUENCE [LARGE SCALE GENOMIC DNA]</scope>
</reference>
<dbReference type="GeneID" id="19526278"/>
<accession>A0A024B298</accession>
<keyword evidence="2" id="KW-1185">Reference proteome</keyword>
<dbReference type="EMBL" id="KJ489399">
    <property type="protein sequence ID" value="AHZ10296.1"/>
    <property type="molecule type" value="Genomic_DNA"/>
</dbReference>
<dbReference type="Proteomes" id="UP000026900">
    <property type="component" value="Segment"/>
</dbReference>
<proteinExistence type="predicted"/>
<evidence type="ECO:0000313" key="2">
    <source>
        <dbReference type="Proteomes" id="UP000026900"/>
    </source>
</evidence>
<name>A0A024B298_9CAUD</name>